<keyword evidence="4" id="KW-1185">Reference proteome</keyword>
<proteinExistence type="inferred from homology"/>
<dbReference type="InterPro" id="IPR000529">
    <property type="entry name" value="Ribosomal_bS6"/>
</dbReference>
<comment type="caution">
    <text evidence="3">The sequence shown here is derived from an EMBL/GenBank/DDBJ whole genome shotgun (WGS) entry which is preliminary data.</text>
</comment>
<dbReference type="Proteomes" id="UP000195521">
    <property type="component" value="Unassembled WGS sequence"/>
</dbReference>
<organism evidence="3 4">
    <name type="scientific">Plasmodium gonderi</name>
    <dbReference type="NCBI Taxonomy" id="77519"/>
    <lineage>
        <taxon>Eukaryota</taxon>
        <taxon>Sar</taxon>
        <taxon>Alveolata</taxon>
        <taxon>Apicomplexa</taxon>
        <taxon>Aconoidasida</taxon>
        <taxon>Haemosporida</taxon>
        <taxon>Plasmodiidae</taxon>
        <taxon>Plasmodium</taxon>
        <taxon>Plasmodium (Plasmodium)</taxon>
    </lineage>
</organism>
<keyword evidence="3" id="KW-0689">Ribosomal protein</keyword>
<dbReference type="EMBL" id="BDQF01000008">
    <property type="protein sequence ID" value="GAW80391.1"/>
    <property type="molecule type" value="Genomic_DNA"/>
</dbReference>
<dbReference type="SUPFAM" id="SSF54995">
    <property type="entry name" value="Ribosomal protein S6"/>
    <property type="match status" value="1"/>
</dbReference>
<dbReference type="RefSeq" id="XP_028542980.1">
    <property type="nucleotide sequence ID" value="XM_028687179.1"/>
</dbReference>
<dbReference type="InterPro" id="IPR020814">
    <property type="entry name" value="Ribosomal_S6_plastid/chlpt"/>
</dbReference>
<dbReference type="Pfam" id="PF01250">
    <property type="entry name" value="Ribosomal_S6"/>
    <property type="match status" value="1"/>
</dbReference>
<dbReference type="OrthoDB" id="375701at2759"/>
<dbReference type="OMA" id="FNDYIYK"/>
<dbReference type="GO" id="GO:0006412">
    <property type="term" value="P:translation"/>
    <property type="evidence" value="ECO:0007669"/>
    <property type="project" value="InterPro"/>
</dbReference>
<reference evidence="4" key="1">
    <citation type="submission" date="2017-04" db="EMBL/GenBank/DDBJ databases">
        <title>Plasmodium gonderi genome.</title>
        <authorList>
            <person name="Arisue N."/>
            <person name="Honma H."/>
            <person name="Kawai S."/>
            <person name="Tougan T."/>
            <person name="Tanabe K."/>
            <person name="Horii T."/>
        </authorList>
    </citation>
    <scope>NUCLEOTIDE SEQUENCE [LARGE SCALE GENOMIC DNA]</scope>
    <source>
        <strain evidence="4">ATCC 30045</strain>
    </source>
</reference>
<dbReference type="GO" id="GO:0003735">
    <property type="term" value="F:structural constituent of ribosome"/>
    <property type="evidence" value="ECO:0007669"/>
    <property type="project" value="InterPro"/>
</dbReference>
<evidence type="ECO:0000256" key="2">
    <source>
        <dbReference type="SAM" id="SignalP"/>
    </source>
</evidence>
<keyword evidence="3" id="KW-0687">Ribonucleoprotein</keyword>
<dbReference type="AlphaFoldDB" id="A0A1Y1JCZ0"/>
<dbReference type="InterPro" id="IPR035980">
    <property type="entry name" value="Ribosomal_bS6_sf"/>
</dbReference>
<dbReference type="NCBIfam" id="TIGR00166">
    <property type="entry name" value="S6"/>
    <property type="match status" value="1"/>
</dbReference>
<feature type="signal peptide" evidence="2">
    <location>
        <begin position="1"/>
        <end position="20"/>
    </location>
</feature>
<comment type="similarity">
    <text evidence="1">Belongs to the bacterial ribosomal protein bS6 family.</text>
</comment>
<keyword evidence="2" id="KW-0732">Signal</keyword>
<dbReference type="InterPro" id="IPR014717">
    <property type="entry name" value="Transl_elong_EF1B/ribsomal_bS6"/>
</dbReference>
<evidence type="ECO:0000313" key="3">
    <source>
        <dbReference type="EMBL" id="GAW80391.1"/>
    </source>
</evidence>
<dbReference type="GO" id="GO:0005840">
    <property type="term" value="C:ribosome"/>
    <property type="evidence" value="ECO:0007669"/>
    <property type="project" value="UniProtKB-KW"/>
</dbReference>
<dbReference type="Gene3D" id="3.30.70.60">
    <property type="match status" value="1"/>
</dbReference>
<dbReference type="GeneID" id="39747104"/>
<dbReference type="CDD" id="cd00473">
    <property type="entry name" value="bS6"/>
    <property type="match status" value="1"/>
</dbReference>
<accession>A0A1Y1JCZ0</accession>
<evidence type="ECO:0000256" key="1">
    <source>
        <dbReference type="ARBA" id="ARBA00009512"/>
    </source>
</evidence>
<feature type="chain" id="PRO_5012530647" evidence="2">
    <location>
        <begin position="21"/>
        <end position="246"/>
    </location>
</feature>
<sequence length="246" mass="29714">MHLLVVLLLLILIITPRTHISSHRIYEHFKIRSIPPCHRIGTRARWSFINGYVNLDNAVQFRWNEHHPVYNNQRMIRPEGRDRRKFQLRGSLNDYIYKLLIRRFKKVTYQGERNIYKSLLSAKSSYNIDFLFSCNYSLSDIKKKLAEYIYELKFVDGDEFKIVYLGKRRLVRPIKKQDEAYYILFTFQIYPSMIYEISKKLRLQDPVLRFMITKNEKKTRNLEYMENEPIKEGLASTEAHFFKKLS</sequence>
<protein>
    <submittedName>
        <fullName evidence="3">30S ribosomal protein S6</fullName>
    </submittedName>
</protein>
<dbReference type="GO" id="GO:0019843">
    <property type="term" value="F:rRNA binding"/>
    <property type="evidence" value="ECO:0007669"/>
    <property type="project" value="InterPro"/>
</dbReference>
<evidence type="ECO:0000313" key="4">
    <source>
        <dbReference type="Proteomes" id="UP000195521"/>
    </source>
</evidence>
<dbReference type="HAMAP" id="MF_00360">
    <property type="entry name" value="Ribosomal_bS6"/>
    <property type="match status" value="1"/>
</dbReference>
<name>A0A1Y1JCZ0_PLAGO</name>
<gene>
    <name evidence="3" type="ORF">PGO_073060</name>
</gene>